<dbReference type="OrthoDB" id="8593545at2"/>
<protein>
    <submittedName>
        <fullName evidence="1">Uncharacterized protein</fullName>
    </submittedName>
</protein>
<dbReference type="AlphaFoldDB" id="I4EKW3"/>
<sequence length="157" mass="17633">MSPNIRDDKSTDNLIQFRAGATLLLDIQARDEGHGSGPTARRDLERYYYMIRSSTPEFSEAEARLLVDALSGIITEPHTAHLLWAVVDDAIRLGRLDEKWRVDGWALVQRLRGMTSFELLAIADAVERVWSMMADGKATPITDVIMQVGLIQDDYAD</sequence>
<dbReference type="RefSeq" id="WP_008480149.1">
    <property type="nucleotide sequence ID" value="NZ_CAGS01000427.1"/>
</dbReference>
<keyword evidence="2" id="KW-1185">Reference proteome</keyword>
<dbReference type="Proteomes" id="UP000004221">
    <property type="component" value="Unassembled WGS sequence"/>
</dbReference>
<evidence type="ECO:0000313" key="2">
    <source>
        <dbReference type="Proteomes" id="UP000004221"/>
    </source>
</evidence>
<evidence type="ECO:0000313" key="1">
    <source>
        <dbReference type="EMBL" id="CCF85325.1"/>
    </source>
</evidence>
<proteinExistence type="predicted"/>
<reference evidence="1 2" key="1">
    <citation type="journal article" date="2012" name="ISME J.">
        <title>Nitrification expanded: discovery, physiology and genomics of a nitrite-oxidizing bacterium from the phylum Chloroflexi.</title>
        <authorList>
            <person name="Sorokin D.Y."/>
            <person name="Lucker S."/>
            <person name="Vejmelkova D."/>
            <person name="Kostrikina N.A."/>
            <person name="Kleerebezem R."/>
            <person name="Rijpstra W.I."/>
            <person name="Damste J.S."/>
            <person name="Le Paslier D."/>
            <person name="Muyzer G."/>
            <person name="Wagner M."/>
            <person name="van Loosdrecht M.C."/>
            <person name="Daims H."/>
        </authorList>
    </citation>
    <scope>NUCLEOTIDE SEQUENCE [LARGE SCALE GENOMIC DNA]</scope>
    <source>
        <strain evidence="2">none</strain>
    </source>
</reference>
<dbReference type="EMBL" id="CAGS01000427">
    <property type="protein sequence ID" value="CCF85325.1"/>
    <property type="molecule type" value="Genomic_DNA"/>
</dbReference>
<gene>
    <name evidence="1" type="ORF">NITHO_4830006</name>
</gene>
<comment type="caution">
    <text evidence="1">The sequence shown here is derived from an EMBL/GenBank/DDBJ whole genome shotgun (WGS) entry which is preliminary data.</text>
</comment>
<accession>I4EKW3</accession>
<name>I4EKW3_9BACT</name>
<organism evidence="1 2">
    <name type="scientific">Nitrolancea hollandica Lb</name>
    <dbReference type="NCBI Taxonomy" id="1129897"/>
    <lineage>
        <taxon>Bacteria</taxon>
        <taxon>Pseudomonadati</taxon>
        <taxon>Thermomicrobiota</taxon>
        <taxon>Thermomicrobia</taxon>
        <taxon>Sphaerobacterales</taxon>
        <taxon>Sphaerobacterineae</taxon>
        <taxon>Sphaerobacteraceae</taxon>
        <taxon>Nitrolancea</taxon>
    </lineage>
</organism>